<evidence type="ECO:0000256" key="5">
    <source>
        <dbReference type="ARBA" id="ARBA00022692"/>
    </source>
</evidence>
<evidence type="ECO:0000256" key="7">
    <source>
        <dbReference type="ARBA" id="ARBA00023136"/>
    </source>
</evidence>
<keyword evidence="3" id="KW-0813">Transport</keyword>
<gene>
    <name evidence="9" type="ORF">ACFQZW_09030</name>
</gene>
<reference evidence="10" key="1">
    <citation type="journal article" date="2019" name="Int. J. Syst. Evol. Microbiol.">
        <title>The Global Catalogue of Microorganisms (GCM) 10K type strain sequencing project: providing services to taxonomists for standard genome sequencing and annotation.</title>
        <authorList>
            <consortium name="The Broad Institute Genomics Platform"/>
            <consortium name="The Broad Institute Genome Sequencing Center for Infectious Disease"/>
            <person name="Wu L."/>
            <person name="Ma J."/>
        </authorList>
    </citation>
    <scope>NUCLEOTIDE SEQUENCE [LARGE SCALE GENOMIC DNA]</scope>
    <source>
        <strain evidence="10">CCUG 60022</strain>
    </source>
</reference>
<evidence type="ECO:0000313" key="10">
    <source>
        <dbReference type="Proteomes" id="UP001597032"/>
    </source>
</evidence>
<organism evidence="9 10">
    <name type="scientific">Lutibacter aestuarii</name>
    <dbReference type="NCBI Taxonomy" id="861111"/>
    <lineage>
        <taxon>Bacteria</taxon>
        <taxon>Pseudomonadati</taxon>
        <taxon>Bacteroidota</taxon>
        <taxon>Flavobacteriia</taxon>
        <taxon>Flavobacteriales</taxon>
        <taxon>Flavobacteriaceae</taxon>
        <taxon>Lutibacter</taxon>
    </lineage>
</organism>
<comment type="similarity">
    <text evidence="2 8">Belongs to the 4-toluene sulfonate uptake permease (TSUP) (TC 2.A.102) family.</text>
</comment>
<keyword evidence="10" id="KW-1185">Reference proteome</keyword>
<evidence type="ECO:0000313" key="9">
    <source>
        <dbReference type="EMBL" id="MFD0762224.1"/>
    </source>
</evidence>
<feature type="transmembrane region" description="Helical" evidence="8">
    <location>
        <begin position="182"/>
        <end position="200"/>
    </location>
</feature>
<evidence type="ECO:0000256" key="4">
    <source>
        <dbReference type="ARBA" id="ARBA00022475"/>
    </source>
</evidence>
<accession>A0ABW2ZBB6</accession>
<evidence type="ECO:0000256" key="3">
    <source>
        <dbReference type="ARBA" id="ARBA00022448"/>
    </source>
</evidence>
<evidence type="ECO:0000256" key="2">
    <source>
        <dbReference type="ARBA" id="ARBA00009142"/>
    </source>
</evidence>
<dbReference type="InterPro" id="IPR002781">
    <property type="entry name" value="TM_pro_TauE-like"/>
</dbReference>
<feature type="transmembrane region" description="Helical" evidence="8">
    <location>
        <begin position="237"/>
        <end position="255"/>
    </location>
</feature>
<protein>
    <recommendedName>
        <fullName evidence="8">Probable membrane transporter protein</fullName>
    </recommendedName>
</protein>
<dbReference type="EMBL" id="JBHTIC010000008">
    <property type="protein sequence ID" value="MFD0762224.1"/>
    <property type="molecule type" value="Genomic_DNA"/>
</dbReference>
<dbReference type="PANTHER" id="PTHR30269:SF23">
    <property type="entry name" value="MEMBRANE TRANSPORTER PROTEIN YDHB-RELATED"/>
    <property type="match status" value="1"/>
</dbReference>
<comment type="subcellular location">
    <subcellularLocation>
        <location evidence="1 8">Cell membrane</location>
        <topology evidence="1 8">Multi-pass membrane protein</topology>
    </subcellularLocation>
</comment>
<evidence type="ECO:0000256" key="8">
    <source>
        <dbReference type="RuleBase" id="RU363041"/>
    </source>
</evidence>
<feature type="transmembrane region" description="Helical" evidence="8">
    <location>
        <begin position="83"/>
        <end position="102"/>
    </location>
</feature>
<proteinExistence type="inferred from homology"/>
<name>A0ABW2ZBB6_9FLAO</name>
<feature type="transmembrane region" description="Helical" evidence="8">
    <location>
        <begin position="20"/>
        <end position="51"/>
    </location>
</feature>
<dbReference type="RefSeq" id="WP_298262540.1">
    <property type="nucleotide sequence ID" value="NZ_JBHTIC010000008.1"/>
</dbReference>
<evidence type="ECO:0000256" key="6">
    <source>
        <dbReference type="ARBA" id="ARBA00022989"/>
    </source>
</evidence>
<keyword evidence="4 8" id="KW-1003">Cell membrane</keyword>
<feature type="transmembrane region" description="Helical" evidence="8">
    <location>
        <begin position="206"/>
        <end position="225"/>
    </location>
</feature>
<keyword evidence="7 8" id="KW-0472">Membrane</keyword>
<comment type="caution">
    <text evidence="9">The sequence shown here is derived from an EMBL/GenBank/DDBJ whole genome shotgun (WGS) entry which is preliminary data.</text>
</comment>
<dbReference type="PANTHER" id="PTHR30269">
    <property type="entry name" value="TRANSMEMBRANE PROTEIN YFCA"/>
    <property type="match status" value="1"/>
</dbReference>
<dbReference type="InterPro" id="IPR052017">
    <property type="entry name" value="TSUP"/>
</dbReference>
<keyword evidence="6 8" id="KW-1133">Transmembrane helix</keyword>
<sequence length="256" mass="28580">MVNYLQDFTILPKLTMLNWFFAILGAFLLGVGKAGIKGIGVVIVTLMAIVFGGKSSTGVLIPMMVFADILAVIYYHRHTQWKYLGKLLPTMIIGVLIGVWLGNDISDELFRRLMGALILVIVVIMIVMDKHTSTHIPQNSVFSNSMGLLSGFTSMIGNLAGSFSNIYFLAMRLPKNEFIGTAAWLFFIINVFKLPFHMIVWKTISIQSISINLILLPIIIFGFYTGIKLVKLINNQLYRKFIILVTAVGALLILFK</sequence>
<feature type="transmembrane region" description="Helical" evidence="8">
    <location>
        <begin position="148"/>
        <end position="170"/>
    </location>
</feature>
<feature type="transmembrane region" description="Helical" evidence="8">
    <location>
        <begin position="109"/>
        <end position="128"/>
    </location>
</feature>
<dbReference type="Pfam" id="PF01925">
    <property type="entry name" value="TauE"/>
    <property type="match status" value="1"/>
</dbReference>
<keyword evidence="5 8" id="KW-0812">Transmembrane</keyword>
<dbReference type="Proteomes" id="UP001597032">
    <property type="component" value="Unassembled WGS sequence"/>
</dbReference>
<evidence type="ECO:0000256" key="1">
    <source>
        <dbReference type="ARBA" id="ARBA00004651"/>
    </source>
</evidence>